<reference evidence="2 3" key="1">
    <citation type="journal article" date="2020" name="ISME J.">
        <title>Uncovering the hidden diversity of litter-decomposition mechanisms in mushroom-forming fungi.</title>
        <authorList>
            <person name="Floudas D."/>
            <person name="Bentzer J."/>
            <person name="Ahren D."/>
            <person name="Johansson T."/>
            <person name="Persson P."/>
            <person name="Tunlid A."/>
        </authorList>
    </citation>
    <scope>NUCLEOTIDE SEQUENCE [LARGE SCALE GENOMIC DNA]</scope>
    <source>
        <strain evidence="2 3">CBS 175.51</strain>
    </source>
</reference>
<gene>
    <name evidence="2" type="ORF">D9611_009980</name>
</gene>
<proteinExistence type="predicted"/>
<organism evidence="2 3">
    <name type="scientific">Ephemerocybe angulata</name>
    <dbReference type="NCBI Taxonomy" id="980116"/>
    <lineage>
        <taxon>Eukaryota</taxon>
        <taxon>Fungi</taxon>
        <taxon>Dikarya</taxon>
        <taxon>Basidiomycota</taxon>
        <taxon>Agaricomycotina</taxon>
        <taxon>Agaricomycetes</taxon>
        <taxon>Agaricomycetidae</taxon>
        <taxon>Agaricales</taxon>
        <taxon>Agaricineae</taxon>
        <taxon>Psathyrellaceae</taxon>
        <taxon>Ephemerocybe</taxon>
    </lineage>
</organism>
<comment type="caution">
    <text evidence="2">The sequence shown here is derived from an EMBL/GenBank/DDBJ whole genome shotgun (WGS) entry which is preliminary data.</text>
</comment>
<feature type="region of interest" description="Disordered" evidence="1">
    <location>
        <begin position="349"/>
        <end position="370"/>
    </location>
</feature>
<evidence type="ECO:0000256" key="1">
    <source>
        <dbReference type="SAM" id="MobiDB-lite"/>
    </source>
</evidence>
<keyword evidence="3" id="KW-1185">Reference proteome</keyword>
<evidence type="ECO:0000313" key="3">
    <source>
        <dbReference type="Proteomes" id="UP000541558"/>
    </source>
</evidence>
<dbReference type="OrthoDB" id="3122888at2759"/>
<accession>A0A8H5C570</accession>
<dbReference type="Proteomes" id="UP000541558">
    <property type="component" value="Unassembled WGS sequence"/>
</dbReference>
<dbReference type="AlphaFoldDB" id="A0A8H5C570"/>
<evidence type="ECO:0000313" key="2">
    <source>
        <dbReference type="EMBL" id="KAF5334944.1"/>
    </source>
</evidence>
<dbReference type="EMBL" id="JAACJK010000065">
    <property type="protein sequence ID" value="KAF5334944.1"/>
    <property type="molecule type" value="Genomic_DNA"/>
</dbReference>
<sequence length="379" mass="42738">MYLRLRDQPSFLLASTRLGHASTRWLGTSRGLVSSRLFLSSIFHTPDSTFPQQDDLPQSSTSACSIQLRTGNTASVVVEAFSSLQVIQSDAARRDKIHIYFVMHTTYNVKTCAPFEVRLYPPPVPIGNALAGIRSVASSQKTTLAHRHSHGGPDAARRKKIHIYFIMHNTTSSQHPLTQISPEIDLLRRDASPSPETATAPSALARRLLRPPLDDLAAQRKSIRRVFAVQAFKTPRRHPRPPLDNLAAHGKSIRRVIDVQAFKIASPEIDPLCIRHPREHAHRIATTRTQQPAFHLNLTPDLHKRPERRASRSSSHFHPIPLLSRRDHLYSIIAGRIPFEQAFPEIISSTSRHPPSCRRPEPSLKSTEYMSQFCARRKQ</sequence>
<name>A0A8H5C570_9AGAR</name>
<protein>
    <submittedName>
        <fullName evidence="2">Uncharacterized protein</fullName>
    </submittedName>
</protein>